<dbReference type="PANTHER" id="PTHR34815:SF2">
    <property type="entry name" value="N-ACETYLTRANSFERASE DOMAIN-CONTAINING PROTEIN"/>
    <property type="match status" value="1"/>
</dbReference>
<protein>
    <recommendedName>
        <fullName evidence="1">LYC1 C-terminal domain-containing protein</fullName>
    </recommendedName>
</protein>
<dbReference type="InParanoid" id="A0A5J5EVR5"/>
<reference evidence="2 3" key="1">
    <citation type="submission" date="2019-09" db="EMBL/GenBank/DDBJ databases">
        <title>Draft genome of the ectomycorrhizal ascomycete Sphaerosporella brunnea.</title>
        <authorList>
            <consortium name="DOE Joint Genome Institute"/>
            <person name="Benucci G.M."/>
            <person name="Marozzi G."/>
            <person name="Antonielli L."/>
            <person name="Sanchez S."/>
            <person name="Marco P."/>
            <person name="Wang X."/>
            <person name="Falini L.B."/>
            <person name="Barry K."/>
            <person name="Haridas S."/>
            <person name="Lipzen A."/>
            <person name="Labutti K."/>
            <person name="Grigoriev I.V."/>
            <person name="Murat C."/>
            <person name="Martin F."/>
            <person name="Albertini E."/>
            <person name="Donnini D."/>
            <person name="Bonito G."/>
        </authorList>
    </citation>
    <scope>NUCLEOTIDE SEQUENCE [LARGE SCALE GENOMIC DNA]</scope>
    <source>
        <strain evidence="2 3">Sb_GMNB300</strain>
    </source>
</reference>
<keyword evidence="3" id="KW-1185">Reference proteome</keyword>
<dbReference type="SUPFAM" id="SSF55729">
    <property type="entry name" value="Acyl-CoA N-acyltransferases (Nat)"/>
    <property type="match status" value="1"/>
</dbReference>
<evidence type="ECO:0000313" key="2">
    <source>
        <dbReference type="EMBL" id="KAA8904667.1"/>
    </source>
</evidence>
<evidence type="ECO:0000259" key="1">
    <source>
        <dbReference type="Pfam" id="PF22998"/>
    </source>
</evidence>
<dbReference type="InterPro" id="IPR053013">
    <property type="entry name" value="LAT"/>
</dbReference>
<dbReference type="InterPro" id="IPR055100">
    <property type="entry name" value="GNAT_LYC1-like"/>
</dbReference>
<proteinExistence type="predicted"/>
<dbReference type="Pfam" id="PF22998">
    <property type="entry name" value="GNAT_LYC1-like"/>
    <property type="match status" value="1"/>
</dbReference>
<evidence type="ECO:0000313" key="3">
    <source>
        <dbReference type="Proteomes" id="UP000326924"/>
    </source>
</evidence>
<dbReference type="FunCoup" id="A0A5J5EVR5">
    <property type="interactions" value="94"/>
</dbReference>
<dbReference type="Pfam" id="PF13527">
    <property type="entry name" value="Acetyltransf_9"/>
    <property type="match status" value="1"/>
</dbReference>
<accession>A0A5J5EVR5</accession>
<dbReference type="EMBL" id="VXIS01000105">
    <property type="protein sequence ID" value="KAA8904667.1"/>
    <property type="molecule type" value="Genomic_DNA"/>
</dbReference>
<gene>
    <name evidence="2" type="ORF">FN846DRAFT_24805</name>
</gene>
<dbReference type="Proteomes" id="UP000326924">
    <property type="component" value="Unassembled WGS sequence"/>
</dbReference>
<organism evidence="2 3">
    <name type="scientific">Sphaerosporella brunnea</name>
    <dbReference type="NCBI Taxonomy" id="1250544"/>
    <lineage>
        <taxon>Eukaryota</taxon>
        <taxon>Fungi</taxon>
        <taxon>Dikarya</taxon>
        <taxon>Ascomycota</taxon>
        <taxon>Pezizomycotina</taxon>
        <taxon>Pezizomycetes</taxon>
        <taxon>Pezizales</taxon>
        <taxon>Pyronemataceae</taxon>
        <taxon>Sphaerosporella</taxon>
    </lineage>
</organism>
<dbReference type="InterPro" id="IPR016181">
    <property type="entry name" value="Acyl_CoA_acyltransferase"/>
</dbReference>
<feature type="domain" description="LYC1 C-terminal" evidence="1">
    <location>
        <begin position="161"/>
        <end position="365"/>
    </location>
</feature>
<comment type="caution">
    <text evidence="2">The sequence shown here is derived from an EMBL/GenBank/DDBJ whole genome shotgun (WGS) entry which is preliminary data.</text>
</comment>
<dbReference type="AlphaFoldDB" id="A0A5J5EVR5"/>
<name>A0A5J5EVR5_9PEZI</name>
<sequence>MTGSHLILRPATAQEVYYVHELNAAAWAGALDVETYHDREQTLASTPLTRNGGLSTWVLVDPADDPHKILSSCETTKKQALISTPRINGDTVSTVRQVTAHGVGSVFTPEEHRGKGYAGTMLQLLAESLKRGNADGFSVLYSDIGKKFYARFGWQPHQSSHLEFPAIEEGTVTGIKFLRSNDVPALCVKDIAAVKEKLSRPPLDLRTKVAFVPDYQTFEWHWSREEFVAPVLRKHIDIKPAAKGAITADGKRWMIWNRDFGKTATQLYIIRYVNLSRSLEETKEEKQIANLFLAAGREAHRWGLQKVIMWNPDEICIRAARRVAGSTVQVVDRESDSIASLMMHQPKQGSSPQDVEWIANEKFAWA</sequence>
<dbReference type="PANTHER" id="PTHR34815">
    <property type="entry name" value="LYSINE ACETYLTRANSFERASE"/>
    <property type="match status" value="1"/>
</dbReference>
<dbReference type="Gene3D" id="3.40.630.30">
    <property type="match status" value="1"/>
</dbReference>
<dbReference type="OrthoDB" id="2020070at2759"/>